<feature type="transmembrane region" description="Helical" evidence="2">
    <location>
        <begin position="87"/>
        <end position="107"/>
    </location>
</feature>
<organism evidence="5 6">
    <name type="scientific">Bacillus inaquosorum</name>
    <dbReference type="NCBI Taxonomy" id="483913"/>
    <lineage>
        <taxon>Bacteria</taxon>
        <taxon>Bacillati</taxon>
        <taxon>Bacillota</taxon>
        <taxon>Bacilli</taxon>
        <taxon>Bacillales</taxon>
        <taxon>Bacillaceae</taxon>
        <taxon>Bacillus</taxon>
    </lineage>
</organism>
<dbReference type="InterPro" id="IPR048447">
    <property type="entry name" value="DUF1980_C"/>
</dbReference>
<evidence type="ECO:0000259" key="3">
    <source>
        <dbReference type="Pfam" id="PF09323"/>
    </source>
</evidence>
<feature type="transmembrane region" description="Helical" evidence="2">
    <location>
        <begin position="12"/>
        <end position="30"/>
    </location>
</feature>
<keyword evidence="2" id="KW-0812">Transmembrane</keyword>
<evidence type="ECO:0000259" key="4">
    <source>
        <dbReference type="Pfam" id="PF21537"/>
    </source>
</evidence>
<keyword evidence="2" id="KW-1133">Transmembrane helix</keyword>
<dbReference type="InterPro" id="IPR052955">
    <property type="entry name" value="UPF0703_membrane_permease"/>
</dbReference>
<keyword evidence="2" id="KW-0472">Membrane</keyword>
<dbReference type="EMBL" id="JALAXJ010000005">
    <property type="protein sequence ID" value="MCY9228728.1"/>
    <property type="molecule type" value="Genomic_DNA"/>
</dbReference>
<proteinExistence type="predicted"/>
<dbReference type="PANTHER" id="PTHR40047:SF1">
    <property type="entry name" value="UPF0703 PROTEIN YCGQ"/>
    <property type="match status" value="1"/>
</dbReference>
<feature type="transmembrane region" description="Helical" evidence="2">
    <location>
        <begin position="42"/>
        <end position="63"/>
    </location>
</feature>
<feature type="domain" description="DUF1980" evidence="4">
    <location>
        <begin position="151"/>
        <end position="277"/>
    </location>
</feature>
<dbReference type="Pfam" id="PF21537">
    <property type="entry name" value="DUF1980_C"/>
    <property type="match status" value="1"/>
</dbReference>
<dbReference type="RefSeq" id="WP_268289415.1">
    <property type="nucleotide sequence ID" value="NZ_JALAJJ010000023.1"/>
</dbReference>
<evidence type="ECO:0000313" key="5">
    <source>
        <dbReference type="EMBL" id="MCY9228728.1"/>
    </source>
</evidence>
<evidence type="ECO:0000256" key="2">
    <source>
        <dbReference type="SAM" id="Phobius"/>
    </source>
</evidence>
<dbReference type="PANTHER" id="PTHR40047">
    <property type="entry name" value="UPF0703 PROTEIN YCGQ"/>
    <property type="match status" value="1"/>
</dbReference>
<evidence type="ECO:0000313" key="6">
    <source>
        <dbReference type="Proteomes" id="UP001066278"/>
    </source>
</evidence>
<feature type="region of interest" description="Disordered" evidence="1">
    <location>
        <begin position="120"/>
        <end position="140"/>
    </location>
</feature>
<dbReference type="AlphaFoldDB" id="A0A9Q4HSH7"/>
<gene>
    <name evidence="5" type="ORF">MOE99_04950</name>
</gene>
<reference evidence="5" key="1">
    <citation type="submission" date="2022-02" db="EMBL/GenBank/DDBJ databases">
        <title>Crop Bioprotection Bacillus Genome Sequencing.</title>
        <authorList>
            <person name="Dunlap C."/>
        </authorList>
    </citation>
    <scope>NUCLEOTIDE SEQUENCE</scope>
    <source>
        <strain evidence="5">T20C13</strain>
    </source>
</reference>
<comment type="caution">
    <text evidence="5">The sequence shown here is derived from an EMBL/GenBank/DDBJ whole genome shotgun (WGS) entry which is preliminary data.</text>
</comment>
<dbReference type="InterPro" id="IPR048493">
    <property type="entry name" value="DUF1980_N"/>
</dbReference>
<name>A0A9Q4HSH7_9BACI</name>
<dbReference type="InterPro" id="IPR015402">
    <property type="entry name" value="DUF1980"/>
</dbReference>
<sequence>MKENKTYSFDAVVRGLLLIGFALMVLKLYLTGHILHFISPRMLLFTKFFIVAAFALGILSFIWRKQDSPHACCACASSQTSSASHPWLYSFFLIPIVSGFLFPNHVLTKEVAQNRIFSANSTKSPEEKKSDTQTQSSDEAGAAAVLPSGYEKDLARELERKNVIPISDKYYVPIINLLLENAGDYAEKEIDMKGFVYFDEQLDHYIVGRFGISCCIADATVYGLPAAFTEKTGVKEGEWVHITGRLAVFQKNGEQLPIVSVTHTKKINTPKSPYVYEIIEDLTPK</sequence>
<dbReference type="NCBIfam" id="TIGR03943">
    <property type="entry name" value="TIGR03943 family putative permease subunit"/>
    <property type="match status" value="1"/>
</dbReference>
<dbReference type="Proteomes" id="UP001066278">
    <property type="component" value="Unassembled WGS sequence"/>
</dbReference>
<protein>
    <submittedName>
        <fullName evidence="5">TIGR03943 family protein</fullName>
    </submittedName>
</protein>
<evidence type="ECO:0000256" key="1">
    <source>
        <dbReference type="SAM" id="MobiDB-lite"/>
    </source>
</evidence>
<feature type="domain" description="DUF1980" evidence="3">
    <location>
        <begin position="13"/>
        <end position="116"/>
    </location>
</feature>
<dbReference type="Pfam" id="PF09323">
    <property type="entry name" value="DUF1980"/>
    <property type="match status" value="1"/>
</dbReference>
<accession>A0A9Q4HSH7</accession>